<protein>
    <submittedName>
        <fullName evidence="8">DNA-binding transcriptional MocR family regulator</fullName>
    </submittedName>
</protein>
<dbReference type="PANTHER" id="PTHR46577">
    <property type="entry name" value="HTH-TYPE TRANSCRIPTIONAL REGULATORY PROTEIN GABR"/>
    <property type="match status" value="1"/>
</dbReference>
<keyword evidence="4 8" id="KW-0238">DNA-binding</keyword>
<reference evidence="8 9" key="1">
    <citation type="submission" date="2018-03" db="EMBL/GenBank/DDBJ databases">
        <title>Genomic Encyclopedia of Archaeal and Bacterial Type Strains, Phase II (KMG-II): from individual species to whole genera.</title>
        <authorList>
            <person name="Goeker M."/>
        </authorList>
    </citation>
    <scope>NUCLEOTIDE SEQUENCE [LARGE SCALE GENOMIC DNA]</scope>
    <source>
        <strain evidence="8 9">DSM 28354</strain>
    </source>
</reference>
<dbReference type="OrthoDB" id="9802328at2"/>
<feature type="compositionally biased region" description="Polar residues" evidence="6">
    <location>
        <begin position="82"/>
        <end position="92"/>
    </location>
</feature>
<dbReference type="InterPro" id="IPR036388">
    <property type="entry name" value="WH-like_DNA-bd_sf"/>
</dbReference>
<dbReference type="SMART" id="SM00345">
    <property type="entry name" value="HTH_GNTR"/>
    <property type="match status" value="1"/>
</dbReference>
<proteinExistence type="inferred from homology"/>
<dbReference type="InterPro" id="IPR000524">
    <property type="entry name" value="Tscrpt_reg_HTH_GntR"/>
</dbReference>
<sequence>MTSRTPKYQTIARQLGDKLRLGQLDDDVKLPSVRTLSRELRVSINTVQQAYYCLEAEGLVEARPQSGYYARSRARRQDALPNRSQPTANPQQPDVPARDSLLLRLIALQNQPDWLPFSMNVPAPSLIPIQKLNKALQQALRTMPNAGIGYDAIPGNLALRQQIARYTMFWGGNLTADELITTEGCTAALTLCLKAVTKPGDTIAVESPAYFGILQTVLSLGLQVLELPTDPLTGIDLLALDEHLKAGRVQACLFVTNFSNPLGSCMTDAGKQQLVRLLETYQVPLIEDDLYGDLHYAPHRPVPCKFYDRQGLVLWCGSFSKTLAPGYRVGWVAPGRYYDALLQLKRFQAGVSPGITQQAIAHFLANDRYELHLHRLRQTLKSNCLRYQQTIRASFPVGTRISEPQGSFSLWLELDPAIDTVSLCEDLLTQKISIMPGPLFSLQPQYANCLRLSYGMPYDQRVETGLQQIGQLVSRYSVGVR</sequence>
<evidence type="ECO:0000256" key="4">
    <source>
        <dbReference type="ARBA" id="ARBA00023125"/>
    </source>
</evidence>
<dbReference type="InterPro" id="IPR015424">
    <property type="entry name" value="PyrdxlP-dep_Trfase"/>
</dbReference>
<evidence type="ECO:0000256" key="6">
    <source>
        <dbReference type="SAM" id="MobiDB-lite"/>
    </source>
</evidence>
<name>A0A2T0SMR8_9BACT</name>
<feature type="domain" description="HTH gntR-type" evidence="7">
    <location>
        <begin position="5"/>
        <end position="73"/>
    </location>
</feature>
<keyword evidence="9" id="KW-1185">Reference proteome</keyword>
<feature type="region of interest" description="Disordered" evidence="6">
    <location>
        <begin position="71"/>
        <end position="95"/>
    </location>
</feature>
<evidence type="ECO:0000259" key="7">
    <source>
        <dbReference type="PROSITE" id="PS50949"/>
    </source>
</evidence>
<evidence type="ECO:0000313" key="9">
    <source>
        <dbReference type="Proteomes" id="UP000238375"/>
    </source>
</evidence>
<dbReference type="InterPro" id="IPR004839">
    <property type="entry name" value="Aminotransferase_I/II_large"/>
</dbReference>
<evidence type="ECO:0000313" key="8">
    <source>
        <dbReference type="EMBL" id="PRY34709.1"/>
    </source>
</evidence>
<evidence type="ECO:0000256" key="5">
    <source>
        <dbReference type="ARBA" id="ARBA00023163"/>
    </source>
</evidence>
<dbReference type="InterPro" id="IPR015421">
    <property type="entry name" value="PyrdxlP-dep_Trfase_major"/>
</dbReference>
<keyword evidence="3" id="KW-0805">Transcription regulation</keyword>
<evidence type="ECO:0000256" key="2">
    <source>
        <dbReference type="ARBA" id="ARBA00022898"/>
    </source>
</evidence>
<dbReference type="Gene3D" id="3.40.640.10">
    <property type="entry name" value="Type I PLP-dependent aspartate aminotransferase-like (Major domain)"/>
    <property type="match status" value="1"/>
</dbReference>
<comment type="similarity">
    <text evidence="1">In the C-terminal section; belongs to the class-I pyridoxal-phosphate-dependent aminotransferase family.</text>
</comment>
<dbReference type="Pfam" id="PF00155">
    <property type="entry name" value="Aminotran_1_2"/>
    <property type="match status" value="1"/>
</dbReference>
<dbReference type="GO" id="GO:0030170">
    <property type="term" value="F:pyridoxal phosphate binding"/>
    <property type="evidence" value="ECO:0007669"/>
    <property type="project" value="InterPro"/>
</dbReference>
<dbReference type="Gene3D" id="3.90.1150.10">
    <property type="entry name" value="Aspartate Aminotransferase, domain 1"/>
    <property type="match status" value="1"/>
</dbReference>
<dbReference type="InterPro" id="IPR051446">
    <property type="entry name" value="HTH_trans_reg/aminotransferase"/>
</dbReference>
<dbReference type="PANTHER" id="PTHR46577:SF2">
    <property type="entry name" value="TRANSCRIPTIONAL REGULATORY PROTEIN"/>
    <property type="match status" value="1"/>
</dbReference>
<dbReference type="PROSITE" id="PS50949">
    <property type="entry name" value="HTH_GNTR"/>
    <property type="match status" value="1"/>
</dbReference>
<dbReference type="RefSeq" id="WP_106139314.1">
    <property type="nucleotide sequence ID" value="NZ_PVTE01000016.1"/>
</dbReference>
<dbReference type="GO" id="GO:0003700">
    <property type="term" value="F:DNA-binding transcription factor activity"/>
    <property type="evidence" value="ECO:0007669"/>
    <property type="project" value="InterPro"/>
</dbReference>
<dbReference type="CDD" id="cd00609">
    <property type="entry name" value="AAT_like"/>
    <property type="match status" value="1"/>
</dbReference>
<comment type="caution">
    <text evidence="8">The sequence shown here is derived from an EMBL/GenBank/DDBJ whole genome shotgun (WGS) entry which is preliminary data.</text>
</comment>
<dbReference type="InterPro" id="IPR036390">
    <property type="entry name" value="WH_DNA-bd_sf"/>
</dbReference>
<accession>A0A2T0SMR8</accession>
<dbReference type="EMBL" id="PVTE01000016">
    <property type="protein sequence ID" value="PRY34709.1"/>
    <property type="molecule type" value="Genomic_DNA"/>
</dbReference>
<evidence type="ECO:0000256" key="1">
    <source>
        <dbReference type="ARBA" id="ARBA00005384"/>
    </source>
</evidence>
<dbReference type="CDD" id="cd07377">
    <property type="entry name" value="WHTH_GntR"/>
    <property type="match status" value="1"/>
</dbReference>
<dbReference type="SUPFAM" id="SSF46785">
    <property type="entry name" value="Winged helix' DNA-binding domain"/>
    <property type="match status" value="1"/>
</dbReference>
<evidence type="ECO:0000256" key="3">
    <source>
        <dbReference type="ARBA" id="ARBA00023015"/>
    </source>
</evidence>
<organism evidence="8 9">
    <name type="scientific">Spirosoma oryzae</name>
    <dbReference type="NCBI Taxonomy" id="1469603"/>
    <lineage>
        <taxon>Bacteria</taxon>
        <taxon>Pseudomonadati</taxon>
        <taxon>Bacteroidota</taxon>
        <taxon>Cytophagia</taxon>
        <taxon>Cytophagales</taxon>
        <taxon>Cytophagaceae</taxon>
        <taxon>Spirosoma</taxon>
    </lineage>
</organism>
<dbReference type="GO" id="GO:0003677">
    <property type="term" value="F:DNA binding"/>
    <property type="evidence" value="ECO:0007669"/>
    <property type="project" value="UniProtKB-KW"/>
</dbReference>
<dbReference type="Proteomes" id="UP000238375">
    <property type="component" value="Unassembled WGS sequence"/>
</dbReference>
<keyword evidence="2" id="KW-0663">Pyridoxal phosphate</keyword>
<dbReference type="Gene3D" id="1.10.10.10">
    <property type="entry name" value="Winged helix-like DNA-binding domain superfamily/Winged helix DNA-binding domain"/>
    <property type="match status" value="1"/>
</dbReference>
<gene>
    <name evidence="8" type="ORF">CLV58_116103</name>
</gene>
<dbReference type="AlphaFoldDB" id="A0A2T0SMR8"/>
<dbReference type="Pfam" id="PF00392">
    <property type="entry name" value="GntR"/>
    <property type="match status" value="1"/>
</dbReference>
<keyword evidence="5" id="KW-0804">Transcription</keyword>
<dbReference type="SUPFAM" id="SSF53383">
    <property type="entry name" value="PLP-dependent transferases"/>
    <property type="match status" value="1"/>
</dbReference>
<dbReference type="InterPro" id="IPR015422">
    <property type="entry name" value="PyrdxlP-dep_Trfase_small"/>
</dbReference>